<gene>
    <name evidence="1" type="ORF">IMCC3088_2838</name>
</gene>
<protein>
    <submittedName>
        <fullName evidence="1">Uncharacterized protein</fullName>
    </submittedName>
</protein>
<sequence length="134" mass="14360">MSRDTEFKVVFDLAKAAAPGEINKTILAAARFINMHVDAGFAPENIQVVVVVHGSGGDDVGNDAYYEEKTMHKNANAPLVKALADKGVQFIVCGQSAAFYGMAKTDFLPEVQLALSAMTAHAVLQQQGYTLNPF</sequence>
<reference evidence="1 2" key="1">
    <citation type="journal article" date="2011" name="J. Bacteriol.">
        <title>Genome sequence of strain IMCC3088, a proteorhodopsin-containing marine bacterium belonging to the OM60/NOR5 clade.</title>
        <authorList>
            <person name="Jang Y."/>
            <person name="Oh H.M."/>
            <person name="Kang I."/>
            <person name="Lee K."/>
            <person name="Yang S.J."/>
            <person name="Cho J.C."/>
        </authorList>
    </citation>
    <scope>NUCLEOTIDE SEQUENCE [LARGE SCALE GENOMIC DNA]</scope>
    <source>
        <strain evidence="1 2">IMCC3088</strain>
    </source>
</reference>
<dbReference type="PANTHER" id="PTHR37691:SF1">
    <property type="entry name" value="BLR3518 PROTEIN"/>
    <property type="match status" value="1"/>
</dbReference>
<dbReference type="PANTHER" id="PTHR37691">
    <property type="entry name" value="BLR3518 PROTEIN"/>
    <property type="match status" value="1"/>
</dbReference>
<dbReference type="Gene3D" id="3.40.1260.10">
    <property type="entry name" value="DsrEFH-like"/>
    <property type="match status" value="1"/>
</dbReference>
<dbReference type="SUPFAM" id="SSF75169">
    <property type="entry name" value="DsrEFH-like"/>
    <property type="match status" value="1"/>
</dbReference>
<dbReference type="eggNOG" id="COG1416">
    <property type="taxonomic scope" value="Bacteria"/>
</dbReference>
<evidence type="ECO:0000313" key="2">
    <source>
        <dbReference type="Proteomes" id="UP000005615"/>
    </source>
</evidence>
<dbReference type="AlphaFoldDB" id="F3L559"/>
<keyword evidence="2" id="KW-1185">Reference proteome</keyword>
<dbReference type="Pfam" id="PF02635">
    <property type="entry name" value="DsrE"/>
    <property type="match status" value="1"/>
</dbReference>
<evidence type="ECO:0000313" key="1">
    <source>
        <dbReference type="EMBL" id="EGG28532.1"/>
    </source>
</evidence>
<dbReference type="EMBL" id="AEIG01000096">
    <property type="protein sequence ID" value="EGG28532.1"/>
    <property type="molecule type" value="Genomic_DNA"/>
</dbReference>
<name>F3L559_9GAMM</name>
<accession>F3L559</accession>
<dbReference type="Proteomes" id="UP000005615">
    <property type="component" value="Unassembled WGS sequence"/>
</dbReference>
<comment type="caution">
    <text evidence="1">The sequence shown here is derived from an EMBL/GenBank/DDBJ whole genome shotgun (WGS) entry which is preliminary data.</text>
</comment>
<dbReference type="InterPro" id="IPR027396">
    <property type="entry name" value="DsrEFH-like"/>
</dbReference>
<dbReference type="STRING" id="2518989.IMCC3088_2838"/>
<dbReference type="InterPro" id="IPR003787">
    <property type="entry name" value="Sulphur_relay_DsrE/F-like"/>
</dbReference>
<proteinExistence type="predicted"/>
<organism evidence="1 2">
    <name type="scientific">Aequoribacter fuscus</name>
    <dbReference type="NCBI Taxonomy" id="2518989"/>
    <lineage>
        <taxon>Bacteria</taxon>
        <taxon>Pseudomonadati</taxon>
        <taxon>Pseudomonadota</taxon>
        <taxon>Gammaproteobacteria</taxon>
        <taxon>Cellvibrionales</taxon>
        <taxon>Halieaceae</taxon>
        <taxon>Aequoribacter</taxon>
    </lineage>
</organism>